<dbReference type="InterPro" id="IPR013216">
    <property type="entry name" value="Methyltransf_11"/>
</dbReference>
<evidence type="ECO:0000256" key="1">
    <source>
        <dbReference type="ARBA" id="ARBA00008361"/>
    </source>
</evidence>
<evidence type="ECO:0000313" key="5">
    <source>
        <dbReference type="EMBL" id="GAA0488361.1"/>
    </source>
</evidence>
<gene>
    <name evidence="5" type="ORF">GCM10009544_56900</name>
</gene>
<keyword evidence="3" id="KW-0808">Transferase</keyword>
<dbReference type="RefSeq" id="WP_344096155.1">
    <property type="nucleotide sequence ID" value="NZ_BAAAHB010000105.1"/>
</dbReference>
<protein>
    <submittedName>
        <fullName evidence="5">Class I SAM-dependent methyltransferase</fullName>
    </submittedName>
</protein>
<evidence type="ECO:0000256" key="3">
    <source>
        <dbReference type="ARBA" id="ARBA00022679"/>
    </source>
</evidence>
<dbReference type="PANTHER" id="PTHR44942:SF4">
    <property type="entry name" value="METHYLTRANSFERASE TYPE 11 DOMAIN-CONTAINING PROTEIN"/>
    <property type="match status" value="1"/>
</dbReference>
<dbReference type="GO" id="GO:0032259">
    <property type="term" value="P:methylation"/>
    <property type="evidence" value="ECO:0007669"/>
    <property type="project" value="UniProtKB-KW"/>
</dbReference>
<accession>A0ABP3KWD1</accession>
<dbReference type="CDD" id="cd02440">
    <property type="entry name" value="AdoMet_MTases"/>
    <property type="match status" value="1"/>
</dbReference>
<dbReference type="PANTHER" id="PTHR44942">
    <property type="entry name" value="METHYLTRANSF_11 DOMAIN-CONTAINING PROTEIN"/>
    <property type="match status" value="1"/>
</dbReference>
<dbReference type="Gene3D" id="3.40.50.150">
    <property type="entry name" value="Vaccinia Virus protein VP39"/>
    <property type="match status" value="1"/>
</dbReference>
<dbReference type="InterPro" id="IPR051052">
    <property type="entry name" value="Diverse_substrate_MTase"/>
</dbReference>
<dbReference type="EMBL" id="BAAAHB010000105">
    <property type="protein sequence ID" value="GAA0488361.1"/>
    <property type="molecule type" value="Genomic_DNA"/>
</dbReference>
<keyword evidence="6" id="KW-1185">Reference proteome</keyword>
<comment type="similarity">
    <text evidence="1">Belongs to the methyltransferase superfamily.</text>
</comment>
<evidence type="ECO:0000259" key="4">
    <source>
        <dbReference type="Pfam" id="PF08241"/>
    </source>
</evidence>
<keyword evidence="2 5" id="KW-0489">Methyltransferase</keyword>
<reference evidence="6" key="1">
    <citation type="journal article" date="2019" name="Int. J. Syst. Evol. Microbiol.">
        <title>The Global Catalogue of Microorganisms (GCM) 10K type strain sequencing project: providing services to taxonomists for standard genome sequencing and annotation.</title>
        <authorList>
            <consortium name="The Broad Institute Genomics Platform"/>
            <consortium name="The Broad Institute Genome Sequencing Center for Infectious Disease"/>
            <person name="Wu L."/>
            <person name="Ma J."/>
        </authorList>
    </citation>
    <scope>NUCLEOTIDE SEQUENCE [LARGE SCALE GENOMIC DNA]</scope>
    <source>
        <strain evidence="6">JCM 10649</strain>
    </source>
</reference>
<evidence type="ECO:0000256" key="2">
    <source>
        <dbReference type="ARBA" id="ARBA00022603"/>
    </source>
</evidence>
<feature type="domain" description="Methyltransferase type 11" evidence="4">
    <location>
        <begin position="44"/>
        <end position="138"/>
    </location>
</feature>
<comment type="caution">
    <text evidence="5">The sequence shown here is derived from an EMBL/GenBank/DDBJ whole genome shotgun (WGS) entry which is preliminary data.</text>
</comment>
<dbReference type="GO" id="GO:0008168">
    <property type="term" value="F:methyltransferase activity"/>
    <property type="evidence" value="ECO:0007669"/>
    <property type="project" value="UniProtKB-KW"/>
</dbReference>
<sequence length="259" mass="28008">MPQSFDPDFGLTADDYGRHRAGFPPELLIRLTARGVGLPGQTVLDVGTGTGSLARLFAQAGADVTGIDPAEPLLGQARELDRAAGVKIDYRTGTAEDTGMPDRSFDVVSAGQCWHWFDAPKAGIEIRRLLRPGGRVVIAHFDWLPLPGNLITATEELITRYNPAWSMGGGTGLYPRWLTDLATAGFTGIETFSFDLDVPYTPQAWIGRIRASAGVGASLPDEAVNRFSDELSRVIADRFPGDVLHLPHRTWAVVAQPND</sequence>
<name>A0ABP3KWD1_9ACTN</name>
<organism evidence="5 6">
    <name type="scientific">Streptomyces stramineus</name>
    <dbReference type="NCBI Taxonomy" id="173861"/>
    <lineage>
        <taxon>Bacteria</taxon>
        <taxon>Bacillati</taxon>
        <taxon>Actinomycetota</taxon>
        <taxon>Actinomycetes</taxon>
        <taxon>Kitasatosporales</taxon>
        <taxon>Streptomycetaceae</taxon>
        <taxon>Streptomyces</taxon>
    </lineage>
</organism>
<evidence type="ECO:0000313" key="6">
    <source>
        <dbReference type="Proteomes" id="UP001499895"/>
    </source>
</evidence>
<proteinExistence type="inferred from homology"/>
<dbReference type="Proteomes" id="UP001499895">
    <property type="component" value="Unassembled WGS sequence"/>
</dbReference>
<dbReference type="InterPro" id="IPR029063">
    <property type="entry name" value="SAM-dependent_MTases_sf"/>
</dbReference>
<dbReference type="Pfam" id="PF08241">
    <property type="entry name" value="Methyltransf_11"/>
    <property type="match status" value="1"/>
</dbReference>
<dbReference type="SUPFAM" id="SSF53335">
    <property type="entry name" value="S-adenosyl-L-methionine-dependent methyltransferases"/>
    <property type="match status" value="1"/>
</dbReference>